<dbReference type="EMBL" id="GDID01001069">
    <property type="protein sequence ID" value="JAP95537.1"/>
    <property type="molecule type" value="Transcribed_RNA"/>
</dbReference>
<protein>
    <submittedName>
        <fullName evidence="1">Uncharacterized protein</fullName>
    </submittedName>
</protein>
<sequence>EILDGDQFFQTVNKNPEYIQNIKPIQQKQTKVALKSMQSFANLSFQEKPFHIPTFLKNEIQYEFNNLDQHAIGKVDFKTFVQLGKSKFPHIYEQFFLQLYQYVNQEAIQPNVSMNDVQLNQEQYTQLMYVVHHYQIVKHQPLAALYLYMDLSCNYEARIQDILLIFYKHFQINSSEAMHKLKINANKQYQTINFQDYLNKIKSVKTMGYCPETNPFTLQLPTFVDSCVIS</sequence>
<feature type="non-terminal residue" evidence="1">
    <location>
        <position position="1"/>
    </location>
</feature>
<dbReference type="AlphaFoldDB" id="A0A146KGE3"/>
<evidence type="ECO:0000313" key="1">
    <source>
        <dbReference type="EMBL" id="JAP95537.1"/>
    </source>
</evidence>
<accession>A0A146KGE3</accession>
<reference evidence="1" key="1">
    <citation type="submission" date="2015-07" db="EMBL/GenBank/DDBJ databases">
        <title>Adaptation to a free-living lifestyle via gene acquisitions in the diplomonad Trepomonas sp. PC1.</title>
        <authorList>
            <person name="Xu F."/>
            <person name="Jerlstrom-Hultqvist J."/>
            <person name="Kolisko M."/>
            <person name="Simpson A.G.B."/>
            <person name="Roger A.J."/>
            <person name="Svard S.G."/>
            <person name="Andersson J.O."/>
        </authorList>
    </citation>
    <scope>NUCLEOTIDE SEQUENCE</scope>
    <source>
        <strain evidence="1">PC1</strain>
    </source>
</reference>
<gene>
    <name evidence="1" type="ORF">TPC1_11443</name>
</gene>
<name>A0A146KGE3_9EUKA</name>
<organism evidence="1">
    <name type="scientific">Trepomonas sp. PC1</name>
    <dbReference type="NCBI Taxonomy" id="1076344"/>
    <lineage>
        <taxon>Eukaryota</taxon>
        <taxon>Metamonada</taxon>
        <taxon>Diplomonadida</taxon>
        <taxon>Hexamitidae</taxon>
        <taxon>Hexamitinae</taxon>
        <taxon>Trepomonas</taxon>
    </lineage>
</organism>
<feature type="non-terminal residue" evidence="1">
    <location>
        <position position="230"/>
    </location>
</feature>
<proteinExistence type="predicted"/>